<keyword evidence="3" id="KW-0808">Transferase</keyword>
<evidence type="ECO:0000256" key="5">
    <source>
        <dbReference type="ARBA" id="ARBA00022989"/>
    </source>
</evidence>
<feature type="transmembrane region" description="Helical" evidence="9">
    <location>
        <begin position="322"/>
        <end position="340"/>
    </location>
</feature>
<reference evidence="10" key="1">
    <citation type="submission" date="2023-03" db="EMBL/GenBank/DDBJ databases">
        <title>Actinorhabdospora filicis NBRC 111898.</title>
        <authorList>
            <person name="Ichikawa N."/>
            <person name="Sato H."/>
            <person name="Tonouchi N."/>
        </authorList>
    </citation>
    <scope>NUCLEOTIDE SEQUENCE</scope>
    <source>
        <strain evidence="10">NBRC 111898</strain>
    </source>
</reference>
<feature type="transmembrane region" description="Helical" evidence="9">
    <location>
        <begin position="147"/>
        <end position="165"/>
    </location>
</feature>
<comment type="similarity">
    <text evidence="7">Belongs to the glycosyltransferase 87 family.</text>
</comment>
<evidence type="ECO:0000256" key="1">
    <source>
        <dbReference type="ARBA" id="ARBA00004651"/>
    </source>
</evidence>
<dbReference type="InterPro" id="IPR018584">
    <property type="entry name" value="GT87"/>
</dbReference>
<feature type="region of interest" description="Disordered" evidence="8">
    <location>
        <begin position="1"/>
        <end position="22"/>
    </location>
</feature>
<evidence type="ECO:0000256" key="8">
    <source>
        <dbReference type="SAM" id="MobiDB-lite"/>
    </source>
</evidence>
<keyword evidence="5 9" id="KW-1133">Transmembrane helix</keyword>
<comment type="caution">
    <text evidence="10">The sequence shown here is derived from an EMBL/GenBank/DDBJ whole genome shotgun (WGS) entry which is preliminary data.</text>
</comment>
<evidence type="ECO:0000256" key="4">
    <source>
        <dbReference type="ARBA" id="ARBA00022692"/>
    </source>
</evidence>
<feature type="transmembrane region" description="Helical" evidence="9">
    <location>
        <begin position="93"/>
        <end position="115"/>
    </location>
</feature>
<feature type="transmembrane region" description="Helical" evidence="9">
    <location>
        <begin position="37"/>
        <end position="55"/>
    </location>
</feature>
<organism evidence="10 11">
    <name type="scientific">Actinorhabdospora filicis</name>
    <dbReference type="NCBI Taxonomy" id="1785913"/>
    <lineage>
        <taxon>Bacteria</taxon>
        <taxon>Bacillati</taxon>
        <taxon>Actinomycetota</taxon>
        <taxon>Actinomycetes</taxon>
        <taxon>Micromonosporales</taxon>
        <taxon>Micromonosporaceae</taxon>
        <taxon>Actinorhabdospora</taxon>
    </lineage>
</organism>
<keyword evidence="4 9" id="KW-0812">Transmembrane</keyword>
<evidence type="ECO:0000256" key="9">
    <source>
        <dbReference type="SAM" id="Phobius"/>
    </source>
</evidence>
<feature type="transmembrane region" description="Helical" evidence="9">
    <location>
        <begin position="122"/>
        <end position="141"/>
    </location>
</feature>
<keyword evidence="2" id="KW-1003">Cell membrane</keyword>
<evidence type="ECO:0000313" key="10">
    <source>
        <dbReference type="EMBL" id="GLZ75728.1"/>
    </source>
</evidence>
<dbReference type="RefSeq" id="WP_285660957.1">
    <property type="nucleotide sequence ID" value="NZ_BSTX01000001.1"/>
</dbReference>
<feature type="transmembrane region" description="Helical" evidence="9">
    <location>
        <begin position="410"/>
        <end position="428"/>
    </location>
</feature>
<comment type="subcellular location">
    <subcellularLocation>
        <location evidence="1">Cell membrane</location>
        <topology evidence="1">Multi-pass membrane protein</topology>
    </subcellularLocation>
</comment>
<evidence type="ECO:0000256" key="7">
    <source>
        <dbReference type="ARBA" id="ARBA00024033"/>
    </source>
</evidence>
<dbReference type="Pfam" id="PF09594">
    <property type="entry name" value="GT87"/>
    <property type="match status" value="1"/>
</dbReference>
<feature type="transmembrane region" description="Helical" evidence="9">
    <location>
        <begin position="368"/>
        <end position="390"/>
    </location>
</feature>
<feature type="transmembrane region" description="Helical" evidence="9">
    <location>
        <begin position="292"/>
        <end position="310"/>
    </location>
</feature>
<accession>A0A9W6W795</accession>
<protein>
    <submittedName>
        <fullName evidence="10">Membrane protein</fullName>
    </submittedName>
</protein>
<evidence type="ECO:0000313" key="11">
    <source>
        <dbReference type="Proteomes" id="UP001165079"/>
    </source>
</evidence>
<proteinExistence type="inferred from homology"/>
<evidence type="ECO:0000256" key="6">
    <source>
        <dbReference type="ARBA" id="ARBA00023136"/>
    </source>
</evidence>
<dbReference type="AlphaFoldDB" id="A0A9W6W795"/>
<evidence type="ECO:0000256" key="2">
    <source>
        <dbReference type="ARBA" id="ARBA00022475"/>
    </source>
</evidence>
<feature type="transmembrane region" description="Helical" evidence="9">
    <location>
        <begin position="229"/>
        <end position="247"/>
    </location>
</feature>
<keyword evidence="11" id="KW-1185">Reference proteome</keyword>
<dbReference type="Proteomes" id="UP001165079">
    <property type="component" value="Unassembled WGS sequence"/>
</dbReference>
<name>A0A9W6W795_9ACTN</name>
<dbReference type="GO" id="GO:0005886">
    <property type="term" value="C:plasma membrane"/>
    <property type="evidence" value="ECO:0007669"/>
    <property type="project" value="UniProtKB-SubCell"/>
</dbReference>
<evidence type="ECO:0000256" key="3">
    <source>
        <dbReference type="ARBA" id="ARBA00022679"/>
    </source>
</evidence>
<keyword evidence="6 9" id="KW-0472">Membrane</keyword>
<sequence>MSSPVRTEAHRETTLDTTTKAAPTGPRAFLRRKGTVTALRIALIVLLMAAVWILADKFGEHHRLFDFRIYRKAVLFWLDGDNILYNYSQPDKINFNLGFTYPPFAALIMIPLAILPYGLAKWMHLTLMSAALAFMCYWVATPLARRFKQPAWFVCGIAVPLAFALEPIRESLSFGQINHELAILIIGDLLFLVRRGSKWGGVGVGLATAIKLTPGIFIVYLLVTKRWRAAITSMFAAIIATVLAAGFDLRSSAKFWLTTFWDSGRVGILDQTSNTSINGILLRWFNERDPNYPKAVFVLGVVLVIGFGLWRAVRAHKAGDEICAMTIVGLVGVMVSPVSWIHHNFWIVPALVVLADVALRSGLWTKRFWAWTGMFLLIYLPFALTMSLRYSEVTTKHWLHGPWWWLGENSYVLLSVLLIVMLPIRAGTDEVDLARGNFWPRWPLWLARLPQRRAKAA</sequence>
<dbReference type="GO" id="GO:0016758">
    <property type="term" value="F:hexosyltransferase activity"/>
    <property type="evidence" value="ECO:0007669"/>
    <property type="project" value="InterPro"/>
</dbReference>
<dbReference type="EMBL" id="BSTX01000001">
    <property type="protein sequence ID" value="GLZ75728.1"/>
    <property type="molecule type" value="Genomic_DNA"/>
</dbReference>
<feature type="transmembrane region" description="Helical" evidence="9">
    <location>
        <begin position="199"/>
        <end position="222"/>
    </location>
</feature>
<gene>
    <name evidence="10" type="ORF">Afil01_05350</name>
</gene>